<dbReference type="STRING" id="935700.jaqu_33090"/>
<feature type="domain" description="ABC transmembrane type-1" evidence="8">
    <location>
        <begin position="350"/>
        <end position="546"/>
    </location>
</feature>
<dbReference type="GO" id="GO:0055085">
    <property type="term" value="P:transmembrane transport"/>
    <property type="evidence" value="ECO:0007669"/>
    <property type="project" value="InterPro"/>
</dbReference>
<evidence type="ECO:0000259" key="8">
    <source>
        <dbReference type="PROSITE" id="PS50928"/>
    </source>
</evidence>
<dbReference type="AlphaFoldDB" id="A0A0D1EB50"/>
<accession>A0A0D1EB50</accession>
<feature type="transmembrane region" description="Helical" evidence="7">
    <location>
        <begin position="350"/>
        <end position="374"/>
    </location>
</feature>
<protein>
    <submittedName>
        <fullName evidence="9">YnjC protein</fullName>
    </submittedName>
</protein>
<feature type="transmembrane region" description="Helical" evidence="7">
    <location>
        <begin position="142"/>
        <end position="166"/>
    </location>
</feature>
<dbReference type="GO" id="GO:0005886">
    <property type="term" value="C:plasma membrane"/>
    <property type="evidence" value="ECO:0007669"/>
    <property type="project" value="UniProtKB-SubCell"/>
</dbReference>
<feature type="transmembrane region" description="Helical" evidence="7">
    <location>
        <begin position="295"/>
        <end position="321"/>
    </location>
</feature>
<evidence type="ECO:0000313" key="9">
    <source>
        <dbReference type="EMBL" id="KIT14984.1"/>
    </source>
</evidence>
<keyword evidence="5 7" id="KW-1133">Transmembrane helix</keyword>
<dbReference type="CDD" id="cd06261">
    <property type="entry name" value="TM_PBP2"/>
    <property type="match status" value="1"/>
</dbReference>
<dbReference type="EMBL" id="JYFE01000060">
    <property type="protein sequence ID" value="KIT14984.1"/>
    <property type="molecule type" value="Genomic_DNA"/>
</dbReference>
<dbReference type="PANTHER" id="PTHR30183:SF6">
    <property type="entry name" value="INNER MEMBRANE ABC TRANSPORTER PERMEASE PROTEIN YNJC"/>
    <property type="match status" value="1"/>
</dbReference>
<dbReference type="Gene3D" id="1.10.3720.10">
    <property type="entry name" value="MetI-like"/>
    <property type="match status" value="2"/>
</dbReference>
<keyword evidence="2 7" id="KW-0813">Transport</keyword>
<reference evidence="9 10" key="1">
    <citation type="submission" date="2015-02" db="EMBL/GenBank/DDBJ databases">
        <title>Genome Sequence of Jannaschia aquimarina DSM28248, a member of the Roseobacter clade.</title>
        <authorList>
            <person name="Voget S."/>
            <person name="Daniel R."/>
        </authorList>
    </citation>
    <scope>NUCLEOTIDE SEQUENCE [LARGE SCALE GENOMIC DNA]</scope>
    <source>
        <strain evidence="9 10">GSW-M26</strain>
    </source>
</reference>
<comment type="subcellular location">
    <subcellularLocation>
        <location evidence="1 7">Cell membrane</location>
        <topology evidence="1 7">Multi-pass membrane protein</topology>
    </subcellularLocation>
</comment>
<keyword evidence="6 7" id="KW-0472">Membrane</keyword>
<dbReference type="Pfam" id="PF00528">
    <property type="entry name" value="BPD_transp_1"/>
    <property type="match status" value="1"/>
</dbReference>
<dbReference type="Proteomes" id="UP000032232">
    <property type="component" value="Unassembled WGS sequence"/>
</dbReference>
<comment type="similarity">
    <text evidence="7">Belongs to the binding-protein-dependent transport system permease family.</text>
</comment>
<evidence type="ECO:0000256" key="7">
    <source>
        <dbReference type="RuleBase" id="RU363032"/>
    </source>
</evidence>
<dbReference type="PATRIC" id="fig|935700.4.peg.3415"/>
<dbReference type="InterPro" id="IPR035906">
    <property type="entry name" value="MetI-like_sf"/>
</dbReference>
<keyword evidence="4 7" id="KW-0812">Transmembrane</keyword>
<feature type="transmembrane region" description="Helical" evidence="7">
    <location>
        <begin position="93"/>
        <end position="114"/>
    </location>
</feature>
<feature type="transmembrane region" description="Helical" evidence="7">
    <location>
        <begin position="243"/>
        <end position="270"/>
    </location>
</feature>
<evidence type="ECO:0000313" key="10">
    <source>
        <dbReference type="Proteomes" id="UP000032232"/>
    </source>
</evidence>
<evidence type="ECO:0000256" key="2">
    <source>
        <dbReference type="ARBA" id="ARBA00022448"/>
    </source>
</evidence>
<feature type="transmembrane region" description="Helical" evidence="7">
    <location>
        <begin position="418"/>
        <end position="437"/>
    </location>
</feature>
<keyword evidence="10" id="KW-1185">Reference proteome</keyword>
<sequence length="555" mass="58659">MLRPLPLLTALVLVGPVLAGLLGTLLPAFGIGPLRDGFSLDPFREAFSWPGLARAATVSLLSGMISTLGALAIVALVLAAWHGTRAFAWLERLLSPLLAVPHAATALGLAFVIAPSGWIARLPAQALGWDRPPDLLILQDPLGLSLALGLIAKEVPFLLLMALAALPQLSAKPRLAVARSLGRGRVVGWLLAVFPDLYSRIRLPVMVVLVYGMTNVDMAAILGPSTPPTLSVQIARWMMDPDLALRATAAAAAVIQLALVLFALAVWLAFERLTSLLGKRMVWSAARLPERSLRVAGLALGAASAVAVFSSIAALAIWSVAARWSFPDLAPEAVTLRSWMRFGPAMADTALTTAFIALSATFISLIFTIGCLEAEHRHGITASSRALWLLYLPLIVPQIAFLPGLQILPLWLGGDPGLALVIAAHVVFVLPYVFLSLSGPFRAWDPRYARVAAGLGAGAERTLWRLRLPMLLAPVLTACAVGFAVSVGQYLPTLLLGGGRVPTLATEAVALASGGDRRAIGVWGLGQTAAALLPFALALAIPAILFRNRLGMRRE</sequence>
<evidence type="ECO:0000256" key="1">
    <source>
        <dbReference type="ARBA" id="ARBA00004651"/>
    </source>
</evidence>
<evidence type="ECO:0000256" key="5">
    <source>
        <dbReference type="ARBA" id="ARBA00022989"/>
    </source>
</evidence>
<feature type="transmembrane region" description="Helical" evidence="7">
    <location>
        <begin position="54"/>
        <end position="81"/>
    </location>
</feature>
<dbReference type="InterPro" id="IPR000515">
    <property type="entry name" value="MetI-like"/>
</dbReference>
<dbReference type="RefSeq" id="WP_043920066.1">
    <property type="nucleotide sequence ID" value="NZ_FZPF01000001.1"/>
</dbReference>
<organism evidence="9 10">
    <name type="scientific">Jannaschia aquimarina</name>
    <dbReference type="NCBI Taxonomy" id="935700"/>
    <lineage>
        <taxon>Bacteria</taxon>
        <taxon>Pseudomonadati</taxon>
        <taxon>Pseudomonadota</taxon>
        <taxon>Alphaproteobacteria</taxon>
        <taxon>Rhodobacterales</taxon>
        <taxon>Roseobacteraceae</taxon>
        <taxon>Jannaschia</taxon>
    </lineage>
</organism>
<evidence type="ECO:0000256" key="3">
    <source>
        <dbReference type="ARBA" id="ARBA00022475"/>
    </source>
</evidence>
<feature type="domain" description="ABC transmembrane type-1" evidence="8">
    <location>
        <begin position="52"/>
        <end position="266"/>
    </location>
</feature>
<evidence type="ECO:0000256" key="6">
    <source>
        <dbReference type="ARBA" id="ARBA00023136"/>
    </source>
</evidence>
<name>A0A0D1EB50_9RHOB</name>
<dbReference type="PANTHER" id="PTHR30183">
    <property type="entry name" value="MOLYBDENUM TRANSPORT SYSTEM PERMEASE PROTEIN MODB"/>
    <property type="match status" value="1"/>
</dbReference>
<gene>
    <name evidence="9" type="primary">ynjC</name>
    <name evidence="9" type="ORF">jaqu_33090</name>
</gene>
<dbReference type="OrthoDB" id="7852521at2"/>
<dbReference type="SUPFAM" id="SSF161098">
    <property type="entry name" value="MetI-like"/>
    <property type="match status" value="2"/>
</dbReference>
<keyword evidence="3" id="KW-1003">Cell membrane</keyword>
<feature type="transmembrane region" description="Helical" evidence="7">
    <location>
        <begin position="386"/>
        <end position="412"/>
    </location>
</feature>
<feature type="transmembrane region" description="Helical" evidence="7">
    <location>
        <begin position="520"/>
        <end position="546"/>
    </location>
</feature>
<feature type="transmembrane region" description="Helical" evidence="7">
    <location>
        <begin position="471"/>
        <end position="491"/>
    </location>
</feature>
<comment type="caution">
    <text evidence="9">The sequence shown here is derived from an EMBL/GenBank/DDBJ whole genome shotgun (WGS) entry which is preliminary data.</text>
</comment>
<dbReference type="PROSITE" id="PS50928">
    <property type="entry name" value="ABC_TM1"/>
    <property type="match status" value="2"/>
</dbReference>
<proteinExistence type="inferred from homology"/>
<evidence type="ECO:0000256" key="4">
    <source>
        <dbReference type="ARBA" id="ARBA00022692"/>
    </source>
</evidence>